<evidence type="ECO:0000256" key="2">
    <source>
        <dbReference type="SAM" id="SignalP"/>
    </source>
</evidence>
<evidence type="ECO:0000313" key="4">
    <source>
        <dbReference type="Proteomes" id="UP001516023"/>
    </source>
</evidence>
<feature type="signal peptide" evidence="2">
    <location>
        <begin position="1"/>
        <end position="19"/>
    </location>
</feature>
<dbReference type="PANTHER" id="PTHR38360:SF1">
    <property type="entry name" value="F12P19.7"/>
    <property type="match status" value="1"/>
</dbReference>
<dbReference type="AlphaFoldDB" id="A0ABD3QCS7"/>
<feature type="region of interest" description="Disordered" evidence="1">
    <location>
        <begin position="420"/>
        <end position="473"/>
    </location>
</feature>
<reference evidence="3 4" key="1">
    <citation type="journal article" date="2020" name="G3 (Bethesda)">
        <title>Improved Reference Genome for Cyclotella cryptica CCMP332, a Model for Cell Wall Morphogenesis, Salinity Adaptation, and Lipid Production in Diatoms (Bacillariophyta).</title>
        <authorList>
            <person name="Roberts W.R."/>
            <person name="Downey K.M."/>
            <person name="Ruck E.C."/>
            <person name="Traller J.C."/>
            <person name="Alverson A.J."/>
        </authorList>
    </citation>
    <scope>NUCLEOTIDE SEQUENCE [LARGE SCALE GENOMIC DNA]</scope>
    <source>
        <strain evidence="3 4">CCMP332</strain>
    </source>
</reference>
<proteinExistence type="predicted"/>
<feature type="compositionally biased region" description="Basic and acidic residues" evidence="1">
    <location>
        <begin position="444"/>
        <end position="470"/>
    </location>
</feature>
<organism evidence="3 4">
    <name type="scientific">Cyclotella cryptica</name>
    <dbReference type="NCBI Taxonomy" id="29204"/>
    <lineage>
        <taxon>Eukaryota</taxon>
        <taxon>Sar</taxon>
        <taxon>Stramenopiles</taxon>
        <taxon>Ochrophyta</taxon>
        <taxon>Bacillariophyta</taxon>
        <taxon>Coscinodiscophyceae</taxon>
        <taxon>Thalassiosirophycidae</taxon>
        <taxon>Stephanodiscales</taxon>
        <taxon>Stephanodiscaceae</taxon>
        <taxon>Cyclotella</taxon>
    </lineage>
</organism>
<evidence type="ECO:0000313" key="3">
    <source>
        <dbReference type="EMBL" id="KAL3798188.1"/>
    </source>
</evidence>
<name>A0ABD3QCS7_9STRA</name>
<keyword evidence="2" id="KW-0732">Signal</keyword>
<dbReference type="PANTHER" id="PTHR38360">
    <property type="entry name" value="OS03G0120000 PROTEIN"/>
    <property type="match status" value="1"/>
</dbReference>
<keyword evidence="4" id="KW-1185">Reference proteome</keyword>
<gene>
    <name evidence="3" type="ORF">HJC23_005749</name>
</gene>
<protein>
    <recommendedName>
        <fullName evidence="5">1,3-beta-glucanosyltransferase</fullName>
    </recommendedName>
</protein>
<comment type="caution">
    <text evidence="3">The sequence shown here is derived from an EMBL/GenBank/DDBJ whole genome shotgun (WGS) entry which is preliminary data.</text>
</comment>
<evidence type="ECO:0008006" key="5">
    <source>
        <dbReference type="Google" id="ProtNLM"/>
    </source>
</evidence>
<dbReference type="EMBL" id="JABMIG020000048">
    <property type="protein sequence ID" value="KAL3798188.1"/>
    <property type="molecule type" value="Genomic_DNA"/>
</dbReference>
<dbReference type="Proteomes" id="UP001516023">
    <property type="component" value="Unassembled WGS sequence"/>
</dbReference>
<accession>A0ABD3QCS7</accession>
<sequence length="495" mass="54711">MKLSAASVVLLSIASRSSATILRANPKECIIASDYDADTDFFPEKFVPDETTDLLTITYHNTYKIVTNKFQNKTYLLYQCGTDPPADEIESGDYHLVIPVPHQGKIGITETPQITPMEQLGLRSEIAAYIGNPKLVSSPCLNLMSQEDELDIIYFEQDPYNLTLSAQGIASYLAAEEPELIILAGPYGEADAERHLAVAASLERTAVATFDWLGLYAALFNLEGFANDIISETKSRYECSANNAASITADLADEDKPTVLWANFFSGIGWSVAECPTWDSAYYCEYAHHCGANIISRPEGVGFNQSYDGGKTLYWYLTDEEFLELGKDAQTWIYPSQTFGEVYNEKKDLLDQFQAVKTMEVYDTQGQGAFNWYEQRLGEYDVVALDFCTLVGTNNPNTVHRRRWFRNYYVEPIGSEGSCDASEIDEPYEPQEAQCTPIGSEADSNLKNEEGGSSVEAKDEGNSVENKEAENAASPGATKGFCAALLIASLITGTW</sequence>
<evidence type="ECO:0000256" key="1">
    <source>
        <dbReference type="SAM" id="MobiDB-lite"/>
    </source>
</evidence>
<feature type="chain" id="PRO_5044857213" description="1,3-beta-glucanosyltransferase" evidence="2">
    <location>
        <begin position="20"/>
        <end position="495"/>
    </location>
</feature>